<organism evidence="8 9">
    <name type="scientific">Campylobacter majalis</name>
    <dbReference type="NCBI Taxonomy" id="2790656"/>
    <lineage>
        <taxon>Bacteria</taxon>
        <taxon>Pseudomonadati</taxon>
        <taxon>Campylobacterota</taxon>
        <taxon>Epsilonproteobacteria</taxon>
        <taxon>Campylobacterales</taxon>
        <taxon>Campylobacteraceae</taxon>
        <taxon>Campylobacter</taxon>
    </lineage>
</organism>
<dbReference type="Proteomes" id="UP000789803">
    <property type="component" value="Unassembled WGS sequence"/>
</dbReference>
<feature type="transmembrane region" description="Helical" evidence="7">
    <location>
        <begin position="193"/>
        <end position="212"/>
    </location>
</feature>
<evidence type="ECO:0000256" key="1">
    <source>
        <dbReference type="ARBA" id="ARBA00004651"/>
    </source>
</evidence>
<evidence type="ECO:0000313" key="9">
    <source>
        <dbReference type="Proteomes" id="UP000789803"/>
    </source>
</evidence>
<keyword evidence="9" id="KW-1185">Reference proteome</keyword>
<comment type="subcellular location">
    <subcellularLocation>
        <location evidence="1">Cell membrane</location>
        <topology evidence="1">Multi-pass membrane protein</topology>
    </subcellularLocation>
</comment>
<evidence type="ECO:0000313" key="8">
    <source>
        <dbReference type="EMBL" id="CAD7289615.1"/>
    </source>
</evidence>
<keyword evidence="6 7" id="KW-0472">Membrane</keyword>
<dbReference type="InterPro" id="IPR018383">
    <property type="entry name" value="UPF0324_pro"/>
</dbReference>
<dbReference type="PANTHER" id="PTHR30106">
    <property type="entry name" value="INNER MEMBRANE PROTEIN YEIH-RELATED"/>
    <property type="match status" value="1"/>
</dbReference>
<dbReference type="Pfam" id="PF03601">
    <property type="entry name" value="Cons_hypoth698"/>
    <property type="match status" value="1"/>
</dbReference>
<feature type="transmembrane region" description="Helical" evidence="7">
    <location>
        <begin position="104"/>
        <end position="122"/>
    </location>
</feature>
<feature type="transmembrane region" description="Helical" evidence="7">
    <location>
        <begin position="134"/>
        <end position="152"/>
    </location>
</feature>
<proteinExistence type="inferred from homology"/>
<dbReference type="EMBL" id="CAJHOF010000019">
    <property type="protein sequence ID" value="CAD7289615.1"/>
    <property type="molecule type" value="Genomic_DNA"/>
</dbReference>
<evidence type="ECO:0000256" key="6">
    <source>
        <dbReference type="ARBA" id="ARBA00023136"/>
    </source>
</evidence>
<sequence>MARILKIDFITSALISAGAAVCGAAAIMASATTLKADEKQIAIAVASVVIFGTVGMFIYSVGLNFLNFTQTQIGFFIGSSLHEVAHVVGASARYGDEVMKNAVIIKMLRVVMLVPLLLFLAFISASKTSKIKEFLPYFAFYFLGAILLNSLINIPIEILNIINFIADMCLCVAMFCLGLNINKSVVKNFGFKPLLLAIFLFFILMIFAYFYIKILI</sequence>
<feature type="transmembrane region" description="Helical" evidence="7">
    <location>
        <begin position="7"/>
        <end position="29"/>
    </location>
</feature>
<keyword evidence="5 7" id="KW-1133">Transmembrane helix</keyword>
<gene>
    <name evidence="8" type="ORF">LMG7974_01692</name>
</gene>
<comment type="similarity">
    <text evidence="2">Belongs to the UPF0324 family.</text>
</comment>
<evidence type="ECO:0000256" key="2">
    <source>
        <dbReference type="ARBA" id="ARBA00007977"/>
    </source>
</evidence>
<keyword evidence="3" id="KW-1003">Cell membrane</keyword>
<evidence type="ECO:0008006" key="10">
    <source>
        <dbReference type="Google" id="ProtNLM"/>
    </source>
</evidence>
<evidence type="ECO:0000256" key="4">
    <source>
        <dbReference type="ARBA" id="ARBA00022692"/>
    </source>
</evidence>
<name>A0ABN7KCE9_9BACT</name>
<evidence type="ECO:0000256" key="3">
    <source>
        <dbReference type="ARBA" id="ARBA00022475"/>
    </source>
</evidence>
<evidence type="ECO:0000256" key="5">
    <source>
        <dbReference type="ARBA" id="ARBA00022989"/>
    </source>
</evidence>
<feature type="transmembrane region" description="Helical" evidence="7">
    <location>
        <begin position="41"/>
        <end position="61"/>
    </location>
</feature>
<comment type="caution">
    <text evidence="8">The sequence shown here is derived from an EMBL/GenBank/DDBJ whole genome shotgun (WGS) entry which is preliminary data.</text>
</comment>
<accession>A0ABN7KCE9</accession>
<reference evidence="8 9" key="1">
    <citation type="submission" date="2020-11" db="EMBL/GenBank/DDBJ databases">
        <authorList>
            <person name="Peeters C."/>
        </authorList>
    </citation>
    <scope>NUCLEOTIDE SEQUENCE [LARGE SCALE GENOMIC DNA]</scope>
    <source>
        <strain evidence="8 9">LMG 7974</strain>
    </source>
</reference>
<protein>
    <recommendedName>
        <fullName evidence="10">Sulfate exporter family transporter</fullName>
    </recommendedName>
</protein>
<evidence type="ECO:0000256" key="7">
    <source>
        <dbReference type="SAM" id="Phobius"/>
    </source>
</evidence>
<feature type="transmembrane region" description="Helical" evidence="7">
    <location>
        <begin position="158"/>
        <end position="181"/>
    </location>
</feature>
<keyword evidence="4 7" id="KW-0812">Transmembrane</keyword>
<dbReference type="PANTHER" id="PTHR30106:SF2">
    <property type="entry name" value="UPF0324 INNER MEMBRANE PROTEIN YEIH"/>
    <property type="match status" value="1"/>
</dbReference>